<proteinExistence type="predicted"/>
<accession>A0A853DG38</accession>
<protein>
    <recommendedName>
        <fullName evidence="1">MOSC domain-containing protein</fullName>
    </recommendedName>
</protein>
<evidence type="ECO:0000313" key="3">
    <source>
        <dbReference type="Proteomes" id="UP000571817"/>
    </source>
</evidence>
<dbReference type="GO" id="GO:0003824">
    <property type="term" value="F:catalytic activity"/>
    <property type="evidence" value="ECO:0007669"/>
    <property type="project" value="InterPro"/>
</dbReference>
<gene>
    <name evidence="2" type="ORF">HNR15_002620</name>
</gene>
<sequence>MQVSGLRVHPVKSTAIRPVQAAYVSRAGVRGDREWMVVDGDGKLVSARELPRLFSVTADNRATGVDVDLRLGAPGMPNLDVQHPRTDLVTVRMFSEPPMQARPVGEEADEWLQQAVDHDDLHLVWCDDPTRRALDPDYSRDGDHTAFADGFPLNLVTDASVAQLDTWVRETAVERAEAPTVITAARFRANIEISGAPAPFAEDQWSRIRIGEVDFRVPLPSARCVMTTIDEDLRKGKEPIRTLARHRRWEGATWFAANLIPDTEGTIRVGDELTVLEQVAPG</sequence>
<dbReference type="GO" id="GO:0030170">
    <property type="term" value="F:pyridoxal phosphate binding"/>
    <property type="evidence" value="ECO:0007669"/>
    <property type="project" value="InterPro"/>
</dbReference>
<dbReference type="SUPFAM" id="SSF141673">
    <property type="entry name" value="MOSC N-terminal domain-like"/>
    <property type="match status" value="1"/>
</dbReference>
<dbReference type="PANTHER" id="PTHR14237:SF19">
    <property type="entry name" value="MITOCHONDRIAL AMIDOXIME REDUCING COMPONENT 1"/>
    <property type="match status" value="1"/>
</dbReference>
<dbReference type="Proteomes" id="UP000571817">
    <property type="component" value="Unassembled WGS sequence"/>
</dbReference>
<dbReference type="GO" id="GO:0030151">
    <property type="term" value="F:molybdenum ion binding"/>
    <property type="evidence" value="ECO:0007669"/>
    <property type="project" value="InterPro"/>
</dbReference>
<dbReference type="PROSITE" id="PS51340">
    <property type="entry name" value="MOSC"/>
    <property type="match status" value="1"/>
</dbReference>
<dbReference type="AlphaFoldDB" id="A0A853DG38"/>
<dbReference type="InterPro" id="IPR011037">
    <property type="entry name" value="Pyrv_Knase-like_insert_dom_sf"/>
</dbReference>
<name>A0A853DG38_9MICO</name>
<feature type="domain" description="MOSC" evidence="1">
    <location>
        <begin position="127"/>
        <end position="276"/>
    </location>
</feature>
<dbReference type="InterPro" id="IPR005302">
    <property type="entry name" value="MoCF_Sase_C"/>
</dbReference>
<keyword evidence="3" id="KW-1185">Reference proteome</keyword>
<dbReference type="EMBL" id="JACCFW010000001">
    <property type="protein sequence ID" value="NYJ75657.1"/>
    <property type="molecule type" value="Genomic_DNA"/>
</dbReference>
<evidence type="ECO:0000313" key="2">
    <source>
        <dbReference type="EMBL" id="NYJ75657.1"/>
    </source>
</evidence>
<dbReference type="Pfam" id="PF03473">
    <property type="entry name" value="MOSC"/>
    <property type="match status" value="1"/>
</dbReference>
<dbReference type="InterPro" id="IPR005303">
    <property type="entry name" value="MOCOS_middle"/>
</dbReference>
<reference evidence="2 3" key="1">
    <citation type="submission" date="2020-07" db="EMBL/GenBank/DDBJ databases">
        <title>Sequencing the genomes of 1000 actinobacteria strains.</title>
        <authorList>
            <person name="Klenk H.-P."/>
        </authorList>
    </citation>
    <scope>NUCLEOTIDE SEQUENCE [LARGE SCALE GENOMIC DNA]</scope>
    <source>
        <strain evidence="2 3">DSM 29531</strain>
    </source>
</reference>
<dbReference type="Pfam" id="PF03476">
    <property type="entry name" value="MOSC_N"/>
    <property type="match status" value="1"/>
</dbReference>
<comment type="caution">
    <text evidence="2">The sequence shown here is derived from an EMBL/GenBank/DDBJ whole genome shotgun (WGS) entry which is preliminary data.</text>
</comment>
<organism evidence="2 3">
    <name type="scientific">Allobranchiibius huperziae</name>
    <dbReference type="NCBI Taxonomy" id="1874116"/>
    <lineage>
        <taxon>Bacteria</taxon>
        <taxon>Bacillati</taxon>
        <taxon>Actinomycetota</taxon>
        <taxon>Actinomycetes</taxon>
        <taxon>Micrococcales</taxon>
        <taxon>Dermacoccaceae</taxon>
        <taxon>Allobranchiibius</taxon>
    </lineage>
</organism>
<dbReference type="PANTHER" id="PTHR14237">
    <property type="entry name" value="MOLYBDOPTERIN COFACTOR SULFURASE MOSC"/>
    <property type="match status" value="1"/>
</dbReference>
<dbReference type="RefSeq" id="WP_179482497.1">
    <property type="nucleotide sequence ID" value="NZ_JACCFW010000001.1"/>
</dbReference>
<dbReference type="SUPFAM" id="SSF50800">
    <property type="entry name" value="PK beta-barrel domain-like"/>
    <property type="match status" value="1"/>
</dbReference>
<evidence type="ECO:0000259" key="1">
    <source>
        <dbReference type="PROSITE" id="PS51340"/>
    </source>
</evidence>